<dbReference type="PANTHER" id="PTHR43625:SF40">
    <property type="entry name" value="ALDO-KETO REDUCTASE YAKC [NADP(+)]"/>
    <property type="match status" value="1"/>
</dbReference>
<dbReference type="InterPro" id="IPR050791">
    <property type="entry name" value="Aldo-Keto_reductase"/>
</dbReference>
<evidence type="ECO:0000256" key="1">
    <source>
        <dbReference type="ARBA" id="ARBA00023002"/>
    </source>
</evidence>
<feature type="domain" description="NADP-dependent oxidoreductase" evidence="2">
    <location>
        <begin position="207"/>
        <end position="293"/>
    </location>
</feature>
<dbReference type="Proteomes" id="UP001301769">
    <property type="component" value="Unassembled WGS sequence"/>
</dbReference>
<dbReference type="AlphaFoldDB" id="A0AAN6Y8Q9"/>
<dbReference type="PANTHER" id="PTHR43625">
    <property type="entry name" value="AFLATOXIN B1 ALDEHYDE REDUCTASE"/>
    <property type="match status" value="1"/>
</dbReference>
<organism evidence="3 4">
    <name type="scientific">Rhypophila decipiens</name>
    <dbReference type="NCBI Taxonomy" id="261697"/>
    <lineage>
        <taxon>Eukaryota</taxon>
        <taxon>Fungi</taxon>
        <taxon>Dikarya</taxon>
        <taxon>Ascomycota</taxon>
        <taxon>Pezizomycotina</taxon>
        <taxon>Sordariomycetes</taxon>
        <taxon>Sordariomycetidae</taxon>
        <taxon>Sordariales</taxon>
        <taxon>Naviculisporaceae</taxon>
        <taxon>Rhypophila</taxon>
    </lineage>
</organism>
<keyword evidence="4" id="KW-1185">Reference proteome</keyword>
<name>A0AAN6Y8Q9_9PEZI</name>
<dbReference type="InterPro" id="IPR036812">
    <property type="entry name" value="NAD(P)_OxRdtase_dom_sf"/>
</dbReference>
<protein>
    <submittedName>
        <fullName evidence="3">Aldo-keto reductase</fullName>
    </submittedName>
</protein>
<dbReference type="InterPro" id="IPR023210">
    <property type="entry name" value="NADP_OxRdtase_dom"/>
</dbReference>
<sequence>MTTNTAQVLKSLGRDGPLVSRIGFGAMGLGYGRNGLPISDEERFAVLDKAHALGCTFWDTSSIYGDAESLIGKWFARTGKRNVIFIATKFGGIMYPDGSFTFRGDAAYVREACEASLEKLGVDSIDLFYPHRLDGSTPVEDIIAEMVKLKKEGKIKHIGLCEVSPTTLRRAHAVHPHIACVQMEYSAFSTEIEQLIEPPAGQDATKKQGESFLAACRELGVALNLELVDVFKTVASKKGPNVTAGQVALAWLLAQGDDIFPIPGTTRISFLEENWAALRVELTAAEEAQIRDMVDKASVAGDRYPAHHALGLFSDTPLPCKASE</sequence>
<comment type="caution">
    <text evidence="3">The sequence shown here is derived from an EMBL/GenBank/DDBJ whole genome shotgun (WGS) entry which is preliminary data.</text>
</comment>
<dbReference type="Pfam" id="PF00248">
    <property type="entry name" value="Aldo_ket_red"/>
    <property type="match status" value="2"/>
</dbReference>
<dbReference type="EMBL" id="MU858097">
    <property type="protein sequence ID" value="KAK4214183.1"/>
    <property type="molecule type" value="Genomic_DNA"/>
</dbReference>
<evidence type="ECO:0000313" key="3">
    <source>
        <dbReference type="EMBL" id="KAK4214183.1"/>
    </source>
</evidence>
<dbReference type="SUPFAM" id="SSF51430">
    <property type="entry name" value="NAD(P)-linked oxidoreductase"/>
    <property type="match status" value="1"/>
</dbReference>
<dbReference type="GO" id="GO:0016491">
    <property type="term" value="F:oxidoreductase activity"/>
    <property type="evidence" value="ECO:0007669"/>
    <property type="project" value="UniProtKB-KW"/>
</dbReference>
<dbReference type="Gene3D" id="3.20.20.100">
    <property type="entry name" value="NADP-dependent oxidoreductase domain"/>
    <property type="match status" value="1"/>
</dbReference>
<proteinExistence type="predicted"/>
<keyword evidence="1" id="KW-0560">Oxidoreductase</keyword>
<gene>
    <name evidence="3" type="ORF">QBC37DRAFT_440308</name>
</gene>
<dbReference type="GO" id="GO:0005737">
    <property type="term" value="C:cytoplasm"/>
    <property type="evidence" value="ECO:0007669"/>
    <property type="project" value="TreeGrafter"/>
</dbReference>
<reference evidence="3" key="2">
    <citation type="submission" date="2023-05" db="EMBL/GenBank/DDBJ databases">
        <authorList>
            <consortium name="Lawrence Berkeley National Laboratory"/>
            <person name="Steindorff A."/>
            <person name="Hensen N."/>
            <person name="Bonometti L."/>
            <person name="Westerberg I."/>
            <person name="Brannstrom I.O."/>
            <person name="Guillou S."/>
            <person name="Cros-Aarteil S."/>
            <person name="Calhoun S."/>
            <person name="Haridas S."/>
            <person name="Kuo A."/>
            <person name="Mondo S."/>
            <person name="Pangilinan J."/>
            <person name="Riley R."/>
            <person name="Labutti K."/>
            <person name="Andreopoulos B."/>
            <person name="Lipzen A."/>
            <person name="Chen C."/>
            <person name="Yanf M."/>
            <person name="Daum C."/>
            <person name="Ng V."/>
            <person name="Clum A."/>
            <person name="Ohm R."/>
            <person name="Martin F."/>
            <person name="Silar P."/>
            <person name="Natvig D."/>
            <person name="Lalanne C."/>
            <person name="Gautier V."/>
            <person name="Ament-Velasquez S.L."/>
            <person name="Kruys A."/>
            <person name="Hutchinson M.I."/>
            <person name="Powell A.J."/>
            <person name="Barry K."/>
            <person name="Miller A.N."/>
            <person name="Grigoriev I.V."/>
            <person name="Debuchy R."/>
            <person name="Gladieux P."/>
            <person name="Thoren M.H."/>
            <person name="Johannesson H."/>
        </authorList>
    </citation>
    <scope>NUCLEOTIDE SEQUENCE</scope>
    <source>
        <strain evidence="3">PSN293</strain>
    </source>
</reference>
<accession>A0AAN6Y8Q9</accession>
<evidence type="ECO:0000313" key="4">
    <source>
        <dbReference type="Proteomes" id="UP001301769"/>
    </source>
</evidence>
<evidence type="ECO:0000259" key="2">
    <source>
        <dbReference type="Pfam" id="PF00248"/>
    </source>
</evidence>
<reference evidence="3" key="1">
    <citation type="journal article" date="2023" name="Mol. Phylogenet. Evol.">
        <title>Genome-scale phylogeny and comparative genomics of the fungal order Sordariales.</title>
        <authorList>
            <person name="Hensen N."/>
            <person name="Bonometti L."/>
            <person name="Westerberg I."/>
            <person name="Brannstrom I.O."/>
            <person name="Guillou S."/>
            <person name="Cros-Aarteil S."/>
            <person name="Calhoun S."/>
            <person name="Haridas S."/>
            <person name="Kuo A."/>
            <person name="Mondo S."/>
            <person name="Pangilinan J."/>
            <person name="Riley R."/>
            <person name="LaButti K."/>
            <person name="Andreopoulos B."/>
            <person name="Lipzen A."/>
            <person name="Chen C."/>
            <person name="Yan M."/>
            <person name="Daum C."/>
            <person name="Ng V."/>
            <person name="Clum A."/>
            <person name="Steindorff A."/>
            <person name="Ohm R.A."/>
            <person name="Martin F."/>
            <person name="Silar P."/>
            <person name="Natvig D.O."/>
            <person name="Lalanne C."/>
            <person name="Gautier V."/>
            <person name="Ament-Velasquez S.L."/>
            <person name="Kruys A."/>
            <person name="Hutchinson M.I."/>
            <person name="Powell A.J."/>
            <person name="Barry K."/>
            <person name="Miller A.N."/>
            <person name="Grigoriev I.V."/>
            <person name="Debuchy R."/>
            <person name="Gladieux P."/>
            <person name="Hiltunen Thoren M."/>
            <person name="Johannesson H."/>
        </authorList>
    </citation>
    <scope>NUCLEOTIDE SEQUENCE</scope>
    <source>
        <strain evidence="3">PSN293</strain>
    </source>
</reference>
<feature type="domain" description="NADP-dependent oxidoreductase" evidence="2">
    <location>
        <begin position="21"/>
        <end position="194"/>
    </location>
</feature>